<dbReference type="Pfam" id="PF14281">
    <property type="entry name" value="PDDEXK_4"/>
    <property type="match status" value="1"/>
</dbReference>
<organism evidence="1 2">
    <name type="scientific">Eikenella corrodens</name>
    <dbReference type="NCBI Taxonomy" id="539"/>
    <lineage>
        <taxon>Bacteria</taxon>
        <taxon>Pseudomonadati</taxon>
        <taxon>Pseudomonadota</taxon>
        <taxon>Betaproteobacteria</taxon>
        <taxon>Neisseriales</taxon>
        <taxon>Neisseriaceae</taxon>
        <taxon>Eikenella</taxon>
    </lineage>
</organism>
<gene>
    <name evidence="1" type="ORF">A7P90_03800</name>
</gene>
<evidence type="ECO:0008006" key="3">
    <source>
        <dbReference type="Google" id="ProtNLM"/>
    </source>
</evidence>
<dbReference type="AlphaFoldDB" id="A0A1A9RMB4"/>
<proteinExistence type="predicted"/>
<evidence type="ECO:0000313" key="1">
    <source>
        <dbReference type="EMBL" id="OAM20504.1"/>
    </source>
</evidence>
<reference evidence="2" key="1">
    <citation type="submission" date="2016-05" db="EMBL/GenBank/DDBJ databases">
        <title>Draft genome of Corynebacterium afermentans subsp. afermentans LCDC 88199T.</title>
        <authorList>
            <person name="Bernier A.-M."/>
            <person name="Bernard K."/>
        </authorList>
    </citation>
    <scope>NUCLEOTIDE SEQUENCE [LARGE SCALE GENOMIC DNA]</scope>
    <source>
        <strain evidence="2">NML04-0072</strain>
    </source>
</reference>
<evidence type="ECO:0000313" key="2">
    <source>
        <dbReference type="Proteomes" id="UP000077589"/>
    </source>
</evidence>
<dbReference type="EMBL" id="LXSG01000024">
    <property type="protein sequence ID" value="OAM20504.1"/>
    <property type="molecule type" value="Genomic_DNA"/>
</dbReference>
<comment type="caution">
    <text evidence="1">The sequence shown here is derived from an EMBL/GenBank/DDBJ whole genome shotgun (WGS) entry which is preliminary data.</text>
</comment>
<sequence>MSQEKILHLLRWFANELEQQRVQSLRAELQDANRFNPLRFLKTDETGVSDILAFLLNPEETHGQRDLFLNSFLKAIWRSDFLAYDKVEVVCEKMLQDSMRRHDIWLSGSLKGKRKWVVSIENKLRGAGDQNEQIADYWQDLQCYASAENCHIVYLPVWGDNPSQESVSEEEWQDLLNNRQASVLSAGQIIEWLADTPIVAPALKEFTVYFQRFLKEEIMGKIERSDELIKQIIKDKNLLISALTLMNQKEAIYDYLTETLVQQLQEKCIEAYPELANNGWKIGRSNSIYARYAMIGFFHETDAISITLESQEPVFKKIYYGIRCYKDGVTEATYQSLGNYLTEIAQLEGTKRNKWWLAWKYYREPHLENWTPKTWQDVSTGKLAEAIFQSWQPFLNSINSYFEQGLPFELK</sequence>
<dbReference type="Proteomes" id="UP000077589">
    <property type="component" value="Unassembled WGS sequence"/>
</dbReference>
<dbReference type="InterPro" id="IPR029470">
    <property type="entry name" value="PDDEXK_4"/>
</dbReference>
<name>A0A1A9RMB4_EIKCO</name>
<accession>A0A1A9RMB4</accession>
<dbReference type="RefSeq" id="WP_064087517.1">
    <property type="nucleotide sequence ID" value="NZ_LXSG01000024.1"/>
</dbReference>
<dbReference type="OrthoDB" id="8399783at2"/>
<protein>
    <recommendedName>
        <fullName evidence="3">PD-(D/E)XK nuclease family protein</fullName>
    </recommendedName>
</protein>